<dbReference type="OrthoDB" id="6270406at2759"/>
<dbReference type="PANTHER" id="PTHR21314">
    <property type="entry name" value="QUEUOSINE 5'-PHOSPHATE N-GLYCOSYLASE_HYDROLASE-RELATED"/>
    <property type="match status" value="1"/>
</dbReference>
<evidence type="ECO:0000256" key="6">
    <source>
        <dbReference type="RuleBase" id="RU365002"/>
    </source>
</evidence>
<dbReference type="Pfam" id="PF10343">
    <property type="entry name" value="Q_salvage"/>
    <property type="match status" value="1"/>
</dbReference>
<dbReference type="EC" id="3.2.2.-" evidence="6"/>
<keyword evidence="1 6" id="KW-0378">Hydrolase</keyword>
<keyword evidence="8" id="KW-1185">Reference proteome</keyword>
<dbReference type="GO" id="GO:0006400">
    <property type="term" value="P:tRNA modification"/>
    <property type="evidence" value="ECO:0007669"/>
    <property type="project" value="TreeGrafter"/>
</dbReference>
<reference evidence="7 8" key="1">
    <citation type="journal article" date="2019" name="BMC Genomics">
        <title>New insights from Opisthorchis felineus genome: update on genomics of the epidemiologically important liver flukes.</title>
        <authorList>
            <person name="Ershov N.I."/>
            <person name="Mordvinov V.A."/>
            <person name="Prokhortchouk E.B."/>
            <person name="Pakharukova M.Y."/>
            <person name="Gunbin K.V."/>
            <person name="Ustyantsev K."/>
            <person name="Genaev M.A."/>
            <person name="Blinov A.G."/>
            <person name="Mazur A."/>
            <person name="Boulygina E."/>
            <person name="Tsygankova S."/>
            <person name="Khrameeva E."/>
            <person name="Chekanov N."/>
            <person name="Fan G."/>
            <person name="Xiao A."/>
            <person name="Zhang H."/>
            <person name="Xu X."/>
            <person name="Yang H."/>
            <person name="Solovyev V."/>
            <person name="Lee S.M."/>
            <person name="Liu X."/>
            <person name="Afonnikov D.A."/>
            <person name="Skryabin K.G."/>
        </authorList>
    </citation>
    <scope>NUCLEOTIDE SEQUENCE [LARGE SCALE GENOMIC DNA]</scope>
    <source>
        <strain evidence="7">AK-0245</strain>
        <tissue evidence="7">Whole organism</tissue>
    </source>
</reference>
<comment type="similarity">
    <text evidence="2 6">Belongs to the QNG1 protein family.</text>
</comment>
<evidence type="ECO:0000256" key="1">
    <source>
        <dbReference type="ARBA" id="ARBA00022801"/>
    </source>
</evidence>
<protein>
    <recommendedName>
        <fullName evidence="3 6">Queuosine 5'-phosphate N-glycosylase/hydrolase</fullName>
        <ecNumber evidence="6">3.2.2.-</ecNumber>
    </recommendedName>
    <alternativeName>
        <fullName evidence="4 6">Queuosine-nucleotide N-glycosylase/hydrolase</fullName>
    </alternativeName>
</protein>
<dbReference type="STRING" id="147828.A0A4S2M348"/>
<evidence type="ECO:0000256" key="5">
    <source>
        <dbReference type="ARBA" id="ARBA00048204"/>
    </source>
</evidence>
<accession>A0A4S2M348</accession>
<dbReference type="InterPro" id="IPR019438">
    <property type="entry name" value="Q_salvage"/>
</dbReference>
<comment type="catalytic activity">
    <reaction evidence="5 6">
        <text>queuosine 5'-phosphate + H2O = queuine + D-ribose 5-phosphate</text>
        <dbReference type="Rhea" id="RHEA:75387"/>
        <dbReference type="ChEBI" id="CHEBI:15377"/>
        <dbReference type="ChEBI" id="CHEBI:17433"/>
        <dbReference type="ChEBI" id="CHEBI:78346"/>
        <dbReference type="ChEBI" id="CHEBI:194371"/>
    </reaction>
    <physiologicalReaction direction="left-to-right" evidence="5 6">
        <dbReference type="Rhea" id="RHEA:75388"/>
    </physiologicalReaction>
</comment>
<dbReference type="PANTHER" id="PTHR21314:SF0">
    <property type="entry name" value="QUEUOSINE 5'-PHOSPHATE N-GLYCOSYLASE_HYDROLASE"/>
    <property type="match status" value="1"/>
</dbReference>
<evidence type="ECO:0000256" key="4">
    <source>
        <dbReference type="ARBA" id="ARBA00035393"/>
    </source>
</evidence>
<dbReference type="GO" id="GO:0016787">
    <property type="term" value="F:hydrolase activity"/>
    <property type="evidence" value="ECO:0007669"/>
    <property type="project" value="UniProtKB-KW"/>
</dbReference>
<gene>
    <name evidence="7" type="ORF">CRM22_003057</name>
</gene>
<sequence length="351" mass="39582">MTSLTSVVRGERFHFGRSNSASYPNSSDADVKPTTLDLLISILVPSGDSELVCIFMGLPRSFKSPWMVLGFCPVILDGLISLPPNMTTLSPALSAEFIVQRAAHVHINPFGIEKLAKELSFALSSGTFGIEKWSCQELTPKIPDDRAIEWIFVTDLLNFSFWTDSSDRQYQVMFNQKVHTGYWALCAAVNRAVEEGFDLLDPNTYQHITEAQLKRILRSVGNVEIPLFTERLRLLRESGKTLVRDFGGSFKNVVRMCEGSAFKLLDMLCEHFPSFKDTAIYESQQVSFLKRAQILVGDLWLCFNGQSVGAFYDIDKITAFADYRVPQVLYYHDVVSYSDKLLDVLRKVIIG</sequence>
<dbReference type="EMBL" id="SJOL01005200">
    <property type="protein sequence ID" value="TGZ70700.1"/>
    <property type="molecule type" value="Genomic_DNA"/>
</dbReference>
<evidence type="ECO:0000256" key="3">
    <source>
        <dbReference type="ARBA" id="ARBA00035306"/>
    </source>
</evidence>
<dbReference type="AlphaFoldDB" id="A0A4S2M348"/>
<dbReference type="EMBL" id="SJOL01005200">
    <property type="protein sequence ID" value="TGZ70699.1"/>
    <property type="molecule type" value="Genomic_DNA"/>
</dbReference>
<evidence type="ECO:0000313" key="7">
    <source>
        <dbReference type="EMBL" id="TGZ70700.1"/>
    </source>
</evidence>
<dbReference type="Proteomes" id="UP000308267">
    <property type="component" value="Unassembled WGS sequence"/>
</dbReference>
<name>A0A4S2M348_OPIFE</name>
<evidence type="ECO:0000313" key="8">
    <source>
        <dbReference type="Proteomes" id="UP000308267"/>
    </source>
</evidence>
<organism evidence="7 8">
    <name type="scientific">Opisthorchis felineus</name>
    <dbReference type="NCBI Taxonomy" id="147828"/>
    <lineage>
        <taxon>Eukaryota</taxon>
        <taxon>Metazoa</taxon>
        <taxon>Spiralia</taxon>
        <taxon>Lophotrochozoa</taxon>
        <taxon>Platyhelminthes</taxon>
        <taxon>Trematoda</taxon>
        <taxon>Digenea</taxon>
        <taxon>Opisthorchiida</taxon>
        <taxon>Opisthorchiata</taxon>
        <taxon>Opisthorchiidae</taxon>
        <taxon>Opisthorchis</taxon>
    </lineage>
</organism>
<proteinExistence type="inferred from homology"/>
<evidence type="ECO:0000256" key="2">
    <source>
        <dbReference type="ARBA" id="ARBA00035119"/>
    </source>
</evidence>
<comment type="caution">
    <text evidence="7">The sequence shown here is derived from an EMBL/GenBank/DDBJ whole genome shotgun (WGS) entry which is preliminary data.</text>
</comment>
<comment type="function">
    <text evidence="6">Catalyzes the hydrolysis of queuosine 5'-phosphate, releasing the nucleobase queuine (q). Is required for salvage of queuine from exogenous queuosine (Q) that is imported and then converted to queuosine 5'-phosphate intracellularly.</text>
</comment>